<dbReference type="EMBL" id="BK016173">
    <property type="protein sequence ID" value="DAF99852.1"/>
    <property type="molecule type" value="Genomic_DNA"/>
</dbReference>
<proteinExistence type="predicted"/>
<evidence type="ECO:0000313" key="2">
    <source>
        <dbReference type="EMBL" id="DAF99852.1"/>
    </source>
</evidence>
<organism evidence="2">
    <name type="scientific">Siphoviridae sp. ctoMP27</name>
    <dbReference type="NCBI Taxonomy" id="2825667"/>
    <lineage>
        <taxon>Viruses</taxon>
        <taxon>Duplodnaviria</taxon>
        <taxon>Heunggongvirae</taxon>
        <taxon>Uroviricota</taxon>
        <taxon>Caudoviricetes</taxon>
    </lineage>
</organism>
<accession>A0A8S5UZH5</accession>
<name>A0A8S5UZH5_9CAUD</name>
<feature type="region of interest" description="Disordered" evidence="1">
    <location>
        <begin position="26"/>
        <end position="53"/>
    </location>
</feature>
<reference evidence="2" key="1">
    <citation type="journal article" date="2021" name="Proc. Natl. Acad. Sci. U.S.A.">
        <title>A Catalog of Tens of Thousands of Viruses from Human Metagenomes Reveals Hidden Associations with Chronic Diseases.</title>
        <authorList>
            <person name="Tisza M.J."/>
            <person name="Buck C.B."/>
        </authorList>
    </citation>
    <scope>NUCLEOTIDE SEQUENCE</scope>
    <source>
        <strain evidence="2">CtoMP27</strain>
    </source>
</reference>
<evidence type="ECO:0000256" key="1">
    <source>
        <dbReference type="SAM" id="MobiDB-lite"/>
    </source>
</evidence>
<sequence length="53" mass="5715">MVKFINQLTGTVMYVAEERAAEYAAAGHKQVARDPPAAAAAEKPKTVRKTKAK</sequence>
<protein>
    <submittedName>
        <fullName evidence="2">Uncharacterized protein</fullName>
    </submittedName>
</protein>